<reference evidence="2" key="2">
    <citation type="submission" date="2008-12" db="EMBL/GenBank/DDBJ databases">
        <title>Annotation of Streptomyces roseosporus strain NRRL 15998.</title>
        <authorList>
            <consortium name="The Broad Institute Genome Sequencing Platform"/>
            <consortium name="Broad Institute Microbial Sequencing Center"/>
            <person name="Fischbach M."/>
            <person name="Ward D."/>
            <person name="Young S."/>
            <person name="Kodira C.D."/>
            <person name="Zeng Q."/>
            <person name="Koehrsen M."/>
            <person name="Godfrey P."/>
            <person name="Alvarado L."/>
            <person name="Berlin A.M."/>
            <person name="Borenstein D."/>
            <person name="Chen Z."/>
            <person name="Engels R."/>
            <person name="Freedman E."/>
            <person name="Gellesch M."/>
            <person name="Goldberg J."/>
            <person name="Griggs A."/>
            <person name="Gujja S."/>
            <person name="Heiman D.I."/>
            <person name="Hepburn T.A."/>
            <person name="Howarth C."/>
            <person name="Jen D."/>
            <person name="Larson L."/>
            <person name="Lewis B."/>
            <person name="Mehta T."/>
            <person name="Park D."/>
            <person name="Pearson M."/>
            <person name="Roberts A."/>
            <person name="Saif S."/>
            <person name="Shea T.D."/>
            <person name="Shenoy N."/>
            <person name="Sisk P."/>
            <person name="Stolte C."/>
            <person name="Sykes S.N."/>
            <person name="Walk T."/>
            <person name="White J."/>
            <person name="Yandava C."/>
            <person name="Straight P."/>
            <person name="Clardy J."/>
            <person name="Hung D."/>
            <person name="Kolter R."/>
            <person name="Mekalanos J."/>
            <person name="Walker S."/>
            <person name="Walsh C.T."/>
            <person name="Wieland B.L.C."/>
            <person name="Ilzarbe M."/>
            <person name="Galagan J."/>
            <person name="Nusbaum C."/>
            <person name="Birren B."/>
        </authorList>
    </citation>
    <scope>NUCLEOTIDE SEQUENCE [LARGE SCALE GENOMIC DNA]</scope>
    <source>
        <strain evidence="2">NRRL 15998</strain>
    </source>
</reference>
<gene>
    <name evidence="1" type="ORF">SSGG_05741</name>
</gene>
<proteinExistence type="predicted"/>
<reference evidence="2" key="1">
    <citation type="submission" date="2008-10" db="EMBL/GenBank/DDBJ databases">
        <authorList>
            <person name="Molnar K."/>
        </authorList>
    </citation>
    <scope>NUCLEOTIDE SEQUENCE [LARGE SCALE GENOMIC DNA]</scope>
    <source>
        <strain evidence="2">NRRL 15998</strain>
    </source>
</reference>
<accession>D6AVC6</accession>
<dbReference type="AlphaFoldDB" id="D6AVC6"/>
<sequence length="83" mass="9045">MAYRIDDGERDLGIRVVRFTGLVSEGEFGDPFHVRFAGALRFTLRTAALGPSCPTRMPQSPYDREATADVTSRAGGDLLVRSA</sequence>
<evidence type="ECO:0000313" key="1">
    <source>
        <dbReference type="EMBL" id="EFE78373.2"/>
    </source>
</evidence>
<name>D6AVC6_STRFL</name>
<protein>
    <submittedName>
        <fullName evidence="1">Predicted protein</fullName>
    </submittedName>
</protein>
<dbReference type="EMBL" id="DS999644">
    <property type="protein sequence ID" value="EFE78373.2"/>
    <property type="molecule type" value="Genomic_DNA"/>
</dbReference>
<organism evidence="1 2">
    <name type="scientific">Streptomyces filamentosus NRRL 15998</name>
    <dbReference type="NCBI Taxonomy" id="457431"/>
    <lineage>
        <taxon>Bacteria</taxon>
        <taxon>Bacillati</taxon>
        <taxon>Actinomycetota</taxon>
        <taxon>Actinomycetes</taxon>
        <taxon>Kitasatosporales</taxon>
        <taxon>Streptomycetaceae</taxon>
        <taxon>Streptomyces</taxon>
    </lineage>
</organism>
<evidence type="ECO:0000313" key="2">
    <source>
        <dbReference type="Proteomes" id="UP000003986"/>
    </source>
</evidence>
<dbReference type="Proteomes" id="UP000003986">
    <property type="component" value="Unassembled WGS sequence"/>
</dbReference>